<dbReference type="Pfam" id="PF14568">
    <property type="entry name" value="SUKH_6"/>
    <property type="match status" value="1"/>
</dbReference>
<evidence type="ECO:0000313" key="3">
    <source>
        <dbReference type="Proteomes" id="UP000612282"/>
    </source>
</evidence>
<dbReference type="SMART" id="SM00860">
    <property type="entry name" value="SMI1_KNR4"/>
    <property type="match status" value="1"/>
</dbReference>
<dbReference type="EMBL" id="BOMG01000060">
    <property type="protein sequence ID" value="GID56628.1"/>
    <property type="molecule type" value="Genomic_DNA"/>
</dbReference>
<gene>
    <name evidence="2" type="ORF">Aco03nite_050320</name>
</gene>
<dbReference type="InterPro" id="IPR018958">
    <property type="entry name" value="Knr4/Smi1-like_dom"/>
</dbReference>
<accession>A0ABQ3XDU0</accession>
<reference evidence="2 3" key="1">
    <citation type="submission" date="2021-01" db="EMBL/GenBank/DDBJ databases">
        <title>Whole genome shotgun sequence of Actinoplanes couchii NBRC 106145.</title>
        <authorList>
            <person name="Komaki H."/>
            <person name="Tamura T."/>
        </authorList>
    </citation>
    <scope>NUCLEOTIDE SEQUENCE [LARGE SCALE GENOMIC DNA]</scope>
    <source>
        <strain evidence="2 3">NBRC 106145</strain>
    </source>
</reference>
<dbReference type="Gene3D" id="3.40.1580.10">
    <property type="entry name" value="SMI1/KNR4-like"/>
    <property type="match status" value="1"/>
</dbReference>
<keyword evidence="3" id="KW-1185">Reference proteome</keyword>
<comment type="caution">
    <text evidence="2">The sequence shown here is derived from an EMBL/GenBank/DDBJ whole genome shotgun (WGS) entry which is preliminary data.</text>
</comment>
<sequence>MEMDAFAADFDSVFGWYSARGLPAPPFDSWIASEADLIRAQTELRVRLPEKYKQFMTTYGGGGFVNLEVIPVVAPNDRTRDLIGLNSGDHEVPGFVCAVPDGTGNHWGFVTADGVCEDQVSCYSFEFGEIEPESNDFLEFMSWHGLHAGRAGY</sequence>
<evidence type="ECO:0000313" key="2">
    <source>
        <dbReference type="EMBL" id="GID56628.1"/>
    </source>
</evidence>
<dbReference type="SUPFAM" id="SSF160631">
    <property type="entry name" value="SMI1/KNR4-like"/>
    <property type="match status" value="1"/>
</dbReference>
<dbReference type="RefSeq" id="WP_203798476.1">
    <property type="nucleotide sequence ID" value="NZ_BAAAQE010000018.1"/>
</dbReference>
<evidence type="ECO:0000259" key="1">
    <source>
        <dbReference type="SMART" id="SM00860"/>
    </source>
</evidence>
<name>A0ABQ3XDU0_9ACTN</name>
<dbReference type="InterPro" id="IPR037883">
    <property type="entry name" value="Knr4/Smi1-like_sf"/>
</dbReference>
<dbReference type="Proteomes" id="UP000612282">
    <property type="component" value="Unassembled WGS sequence"/>
</dbReference>
<organism evidence="2 3">
    <name type="scientific">Actinoplanes couchii</name>
    <dbReference type="NCBI Taxonomy" id="403638"/>
    <lineage>
        <taxon>Bacteria</taxon>
        <taxon>Bacillati</taxon>
        <taxon>Actinomycetota</taxon>
        <taxon>Actinomycetes</taxon>
        <taxon>Micromonosporales</taxon>
        <taxon>Micromonosporaceae</taxon>
        <taxon>Actinoplanes</taxon>
    </lineage>
</organism>
<feature type="domain" description="Knr4/Smi1-like" evidence="1">
    <location>
        <begin position="31"/>
        <end position="143"/>
    </location>
</feature>
<protein>
    <recommendedName>
        <fullName evidence="1">Knr4/Smi1-like domain-containing protein</fullName>
    </recommendedName>
</protein>
<proteinExistence type="predicted"/>